<evidence type="ECO:0000313" key="4">
    <source>
        <dbReference type="WBParaSite" id="ACOC_0000355201-mRNA-1"/>
    </source>
</evidence>
<dbReference type="InterPro" id="IPR029684">
    <property type="entry name" value="Schlafen"/>
</dbReference>
<accession>A0A0R3PGV4</accession>
<dbReference type="AlphaFoldDB" id="A0A0R3PGV4"/>
<dbReference type="Pfam" id="PF04326">
    <property type="entry name" value="SLFN_AlbA_2"/>
    <property type="match status" value="1"/>
</dbReference>
<proteinExistence type="predicted"/>
<name>A0A0R3PGV4_ANGCS</name>
<dbReference type="OMA" id="HSEDIME"/>
<dbReference type="Proteomes" id="UP000267027">
    <property type="component" value="Unassembled WGS sequence"/>
</dbReference>
<organism evidence="4">
    <name type="scientific">Angiostrongylus costaricensis</name>
    <name type="common">Nematode worm</name>
    <dbReference type="NCBI Taxonomy" id="334426"/>
    <lineage>
        <taxon>Eukaryota</taxon>
        <taxon>Metazoa</taxon>
        <taxon>Ecdysozoa</taxon>
        <taxon>Nematoda</taxon>
        <taxon>Chromadorea</taxon>
        <taxon>Rhabditida</taxon>
        <taxon>Rhabditina</taxon>
        <taxon>Rhabditomorpha</taxon>
        <taxon>Strongyloidea</taxon>
        <taxon>Metastrongylidae</taxon>
        <taxon>Angiostrongylus</taxon>
    </lineage>
</organism>
<dbReference type="STRING" id="334426.A0A0R3PGV4"/>
<dbReference type="PANTHER" id="PTHR12155:SF41">
    <property type="entry name" value="SCHLAFEN ALBA-2 DOMAIN-CONTAINING PROTEIN"/>
    <property type="match status" value="1"/>
</dbReference>
<dbReference type="WBParaSite" id="ACOC_0000355201-mRNA-1">
    <property type="protein sequence ID" value="ACOC_0000355201-mRNA-1"/>
    <property type="gene ID" value="ACOC_0000355201"/>
</dbReference>
<gene>
    <name evidence="2" type="ORF">ACOC_LOCUS3553</name>
</gene>
<keyword evidence="3" id="KW-1185">Reference proteome</keyword>
<dbReference type="OrthoDB" id="10259112at2759"/>
<dbReference type="EMBL" id="UYYA01001126">
    <property type="protein sequence ID" value="VDM55138.1"/>
    <property type="molecule type" value="Genomic_DNA"/>
</dbReference>
<sequence length="194" mass="21343">MTTRRIYAGESCVLSEDLNTKFTLHYKHCSFEIPSNSVDLAQGTVRPPQPLSRTIAAFLNTEGGNIYVGIDENAKIHGIRLSTSMKDHFLLSMNYCISLFKPPVPPELVKVHFVELVESLSESSAVCPASAATQFCVPPDDSYENVHRIDSISSDNYSLNHLIGEETCPCENTATAADSKLYLIVIEVSNTIIC</sequence>
<dbReference type="InterPro" id="IPR038461">
    <property type="entry name" value="Schlafen_AlbA_2_dom_sf"/>
</dbReference>
<dbReference type="InterPro" id="IPR007421">
    <property type="entry name" value="Schlafen_AlbA_2_dom"/>
</dbReference>
<reference evidence="2 3" key="2">
    <citation type="submission" date="2018-11" db="EMBL/GenBank/DDBJ databases">
        <authorList>
            <consortium name="Pathogen Informatics"/>
        </authorList>
    </citation>
    <scope>NUCLEOTIDE SEQUENCE [LARGE SCALE GENOMIC DNA]</scope>
    <source>
        <strain evidence="2 3">Costa Rica</strain>
    </source>
</reference>
<dbReference type="Gene3D" id="3.30.950.30">
    <property type="entry name" value="Schlafen, AAA domain"/>
    <property type="match status" value="1"/>
</dbReference>
<evidence type="ECO:0000313" key="3">
    <source>
        <dbReference type="Proteomes" id="UP000267027"/>
    </source>
</evidence>
<reference evidence="4" key="1">
    <citation type="submission" date="2017-02" db="UniProtKB">
        <authorList>
            <consortium name="WormBaseParasite"/>
        </authorList>
    </citation>
    <scope>IDENTIFICATION</scope>
</reference>
<feature type="domain" description="Schlafen AlbA-2" evidence="1">
    <location>
        <begin position="47"/>
        <end position="113"/>
    </location>
</feature>
<dbReference type="PANTHER" id="PTHR12155">
    <property type="entry name" value="SCHLAFEN"/>
    <property type="match status" value="1"/>
</dbReference>
<evidence type="ECO:0000259" key="1">
    <source>
        <dbReference type="Pfam" id="PF04326"/>
    </source>
</evidence>
<evidence type="ECO:0000313" key="2">
    <source>
        <dbReference type="EMBL" id="VDM55138.1"/>
    </source>
</evidence>
<protein>
    <submittedName>
        <fullName evidence="4">AlbA_2 domain-containing protein</fullName>
    </submittedName>
</protein>